<reference evidence="1" key="1">
    <citation type="submission" date="2006-03" db="EMBL/GenBank/DDBJ databases">
        <title>Complete sequence of Rhodopseudomonas palustris BisB18.</title>
        <authorList>
            <consortium name="US DOE Joint Genome Institute"/>
            <person name="Copeland A."/>
            <person name="Lucas S."/>
            <person name="Lapidus A."/>
            <person name="Barry K."/>
            <person name="Detter J.C."/>
            <person name="Glavina del Rio T."/>
            <person name="Hammon N."/>
            <person name="Israni S."/>
            <person name="Dalin E."/>
            <person name="Tice H."/>
            <person name="Pitluck S."/>
            <person name="Chain P."/>
            <person name="Malfatti S."/>
            <person name="Shin M."/>
            <person name="Vergez L."/>
            <person name="Schmutz J."/>
            <person name="Larimer F."/>
            <person name="Land M."/>
            <person name="Hauser L."/>
            <person name="Pelletier D.A."/>
            <person name="Kyrpides N."/>
            <person name="Anderson I."/>
            <person name="Oda Y."/>
            <person name="Harwood C.S."/>
            <person name="Richardson P."/>
        </authorList>
    </citation>
    <scope>NUCLEOTIDE SEQUENCE [LARGE SCALE GENOMIC DNA]</scope>
    <source>
        <strain evidence="1">BisB18</strain>
    </source>
</reference>
<evidence type="ECO:0008006" key="2">
    <source>
        <dbReference type="Google" id="ProtNLM"/>
    </source>
</evidence>
<evidence type="ECO:0000313" key="1">
    <source>
        <dbReference type="EMBL" id="ABD86562.1"/>
    </source>
</evidence>
<sequence>MDINDPRLEEAHKNMVERVEKYDERIVTVLKCHLTAEQALDDLLGSASRRWKRRSFAGKIDVVEKLFLPELDPPMWAVLKAGNDLRNAVAHGHKEGTVTQRMADLRKALLAWVPPEQRPGVEAMTDPQMVSTAFFQCASFIVVATDRLIEKHKRKK</sequence>
<proteinExistence type="predicted"/>
<dbReference type="eggNOG" id="ENOG5030031">
    <property type="taxonomic scope" value="Bacteria"/>
</dbReference>
<accession>Q21AM4</accession>
<dbReference type="EMBL" id="CP000301">
    <property type="protein sequence ID" value="ABD86562.1"/>
    <property type="molecule type" value="Genomic_DNA"/>
</dbReference>
<dbReference type="KEGG" id="rpc:RPC_0992"/>
<dbReference type="AlphaFoldDB" id="Q21AM4"/>
<protein>
    <recommendedName>
        <fullName evidence="2">DUF4145 domain-containing protein</fullName>
    </recommendedName>
</protein>
<gene>
    <name evidence="1" type="ordered locus">RPC_0992</name>
</gene>
<name>Q21AM4_RHOPB</name>
<dbReference type="HOGENOM" id="CLU_1685238_0_0_5"/>
<dbReference type="OrthoDB" id="8265329at2"/>
<dbReference type="RefSeq" id="WP_011471469.1">
    <property type="nucleotide sequence ID" value="NC_007925.1"/>
</dbReference>
<organism evidence="1">
    <name type="scientific">Rhodopseudomonas palustris (strain BisB18)</name>
    <dbReference type="NCBI Taxonomy" id="316056"/>
    <lineage>
        <taxon>Bacteria</taxon>
        <taxon>Pseudomonadati</taxon>
        <taxon>Pseudomonadota</taxon>
        <taxon>Alphaproteobacteria</taxon>
        <taxon>Hyphomicrobiales</taxon>
        <taxon>Nitrobacteraceae</taxon>
        <taxon>Rhodopseudomonas</taxon>
    </lineage>
</organism>